<accession>A0A1I7NRH0</accession>
<protein>
    <submittedName>
        <fullName evidence="1">Alpha-D-ribose 1-methylphosphonate 5-triphosphate synthase subunit PhnH</fullName>
    </submittedName>
</protein>
<dbReference type="SUPFAM" id="SSF159709">
    <property type="entry name" value="PhnH-like"/>
    <property type="match status" value="1"/>
</dbReference>
<dbReference type="OrthoDB" id="9814509at2"/>
<evidence type="ECO:0000313" key="2">
    <source>
        <dbReference type="Proteomes" id="UP000199074"/>
    </source>
</evidence>
<dbReference type="InterPro" id="IPR038058">
    <property type="entry name" value="PhnH-like_sp"/>
</dbReference>
<organism evidence="1 2">
    <name type="scientific">Devosia crocina</name>
    <dbReference type="NCBI Taxonomy" id="429728"/>
    <lineage>
        <taxon>Bacteria</taxon>
        <taxon>Pseudomonadati</taxon>
        <taxon>Pseudomonadota</taxon>
        <taxon>Alphaproteobacteria</taxon>
        <taxon>Hyphomicrobiales</taxon>
        <taxon>Devosiaceae</taxon>
        <taxon>Devosia</taxon>
    </lineage>
</organism>
<proteinExistence type="predicted"/>
<dbReference type="RefSeq" id="WP_092425645.1">
    <property type="nucleotide sequence ID" value="NZ_FPCK01000003.1"/>
</dbReference>
<sequence>MLSHDFGAGFTEPVRDAQSCFRAVLDALAHPGKAQKLLASGQRLEPLQAQLASIMLTLSDHDTPIWLSPALLEGDVSGFVGFHTGAPIVGDPARANFAFVALGDPWPKLAECNLGTDEYPDRSTTIVAEVPALTGGPKMMLAGPGIAGTQEFTPAGLPEDFSLQWSENRALFPRGVDLLLIADDQVIGLPRSSRIVEG</sequence>
<dbReference type="InterPro" id="IPR008772">
    <property type="entry name" value="Phosphonate_metab_PhnH"/>
</dbReference>
<dbReference type="Proteomes" id="UP000199074">
    <property type="component" value="Unassembled WGS sequence"/>
</dbReference>
<dbReference type="EMBL" id="FPCK01000003">
    <property type="protein sequence ID" value="SFV37259.1"/>
    <property type="molecule type" value="Genomic_DNA"/>
</dbReference>
<dbReference type="STRING" id="429728.SAMN05216456_2831"/>
<dbReference type="AlphaFoldDB" id="A0A1I7NRH0"/>
<dbReference type="Gene3D" id="3.40.50.11310">
    <property type="entry name" value="Bacterial phosphonate metabolism protein PhnH"/>
    <property type="match status" value="1"/>
</dbReference>
<evidence type="ECO:0000313" key="1">
    <source>
        <dbReference type="EMBL" id="SFV37259.1"/>
    </source>
</evidence>
<name>A0A1I7NRH0_9HYPH</name>
<dbReference type="PIRSF" id="PIRSF020680">
    <property type="entry name" value="PhnH"/>
    <property type="match status" value="1"/>
</dbReference>
<keyword evidence="2" id="KW-1185">Reference proteome</keyword>
<reference evidence="1 2" key="1">
    <citation type="submission" date="2016-10" db="EMBL/GenBank/DDBJ databases">
        <authorList>
            <person name="de Groot N.N."/>
        </authorList>
    </citation>
    <scope>NUCLEOTIDE SEQUENCE [LARGE SCALE GENOMIC DNA]</scope>
    <source>
        <strain evidence="1 2">IPL20</strain>
    </source>
</reference>
<dbReference type="Pfam" id="PF05845">
    <property type="entry name" value="PhnH"/>
    <property type="match status" value="1"/>
</dbReference>
<dbReference type="GO" id="GO:0019634">
    <property type="term" value="P:organic phosphonate metabolic process"/>
    <property type="evidence" value="ECO:0007669"/>
    <property type="project" value="InterPro"/>
</dbReference>
<gene>
    <name evidence="1" type="ORF">SAMN05216456_2831</name>
</gene>
<dbReference type="NCBIfam" id="TIGR03292">
    <property type="entry name" value="PhnH_redo"/>
    <property type="match status" value="1"/>
</dbReference>